<dbReference type="NCBIfam" id="NF002270">
    <property type="entry name" value="PRK01202.1"/>
    <property type="match status" value="1"/>
</dbReference>
<gene>
    <name evidence="3" type="primary">gcvH</name>
    <name evidence="5" type="ORF">A7E75_08630</name>
</gene>
<dbReference type="SUPFAM" id="SSF51230">
    <property type="entry name" value="Single hybrid motif"/>
    <property type="match status" value="1"/>
</dbReference>
<feature type="domain" description="Lipoyl-binding" evidence="4">
    <location>
        <begin position="22"/>
        <end position="104"/>
    </location>
</feature>
<dbReference type="PANTHER" id="PTHR11715:SF3">
    <property type="entry name" value="GLYCINE CLEAVAGE SYSTEM H PROTEIN-RELATED"/>
    <property type="match status" value="1"/>
</dbReference>
<dbReference type="PROSITE" id="PS50968">
    <property type="entry name" value="BIOTINYL_LIPOYL"/>
    <property type="match status" value="1"/>
</dbReference>
<evidence type="ECO:0000313" key="5">
    <source>
        <dbReference type="EMBL" id="APG25072.1"/>
    </source>
</evidence>
<dbReference type="GO" id="GO:0005737">
    <property type="term" value="C:cytoplasm"/>
    <property type="evidence" value="ECO:0007669"/>
    <property type="project" value="TreeGrafter"/>
</dbReference>
<dbReference type="Pfam" id="PF01597">
    <property type="entry name" value="GCV_H"/>
    <property type="match status" value="1"/>
</dbReference>
<dbReference type="NCBIfam" id="TIGR00527">
    <property type="entry name" value="gcvH"/>
    <property type="match status" value="1"/>
</dbReference>
<evidence type="ECO:0000256" key="2">
    <source>
        <dbReference type="ARBA" id="ARBA00022823"/>
    </source>
</evidence>
<evidence type="ECO:0000313" key="6">
    <source>
        <dbReference type="Proteomes" id="UP000182264"/>
    </source>
</evidence>
<dbReference type="STRING" id="29542.A6070_02600"/>
<evidence type="ECO:0000259" key="4">
    <source>
        <dbReference type="PROSITE" id="PS50968"/>
    </source>
</evidence>
<comment type="subunit">
    <text evidence="3">The glycine cleavage system is composed of four proteins: P, T, L and H.</text>
</comment>
<dbReference type="CDD" id="cd06848">
    <property type="entry name" value="GCS_H"/>
    <property type="match status" value="1"/>
</dbReference>
<comment type="function">
    <text evidence="3">The glycine cleavage system catalyzes the degradation of glycine. The H protein shuttles the methylamine group of glycine from the P protein to the T protein.</text>
</comment>
<evidence type="ECO:0000256" key="1">
    <source>
        <dbReference type="ARBA" id="ARBA00009249"/>
    </source>
</evidence>
<sequence length="128" mass="14465">MLFPEELYYNEDHVWIEEDGGQATIGVTEYLQDELAEALSIELPEVGTELEMGDTLATIELRQGTLEIYSPLSGEVLEANQDLTDSPDWLSSSPYEDGWIVRLKLVEADELEDLMDADNYTEFVQGEN</sequence>
<name>A0A1L3GGI6_SYNAC</name>
<evidence type="ECO:0000256" key="3">
    <source>
        <dbReference type="HAMAP-Rule" id="MF_00272"/>
    </source>
</evidence>
<dbReference type="InterPro" id="IPR002930">
    <property type="entry name" value="GCV_H"/>
</dbReference>
<comment type="caution">
    <text evidence="3">Lacks conserved residue(s) required for the propagation of feature annotation.</text>
</comment>
<proteinExistence type="inferred from homology"/>
<dbReference type="InterPro" id="IPR017453">
    <property type="entry name" value="GCV_H_sub"/>
</dbReference>
<dbReference type="GO" id="GO:0019464">
    <property type="term" value="P:glycine decarboxylation via glycine cleavage system"/>
    <property type="evidence" value="ECO:0007669"/>
    <property type="project" value="UniProtKB-UniRule"/>
</dbReference>
<accession>A0A1L3GGI6</accession>
<dbReference type="RefSeq" id="WP_072286921.1">
    <property type="nucleotide sequence ID" value="NZ_CP015455.1"/>
</dbReference>
<dbReference type="GO" id="GO:0005960">
    <property type="term" value="C:glycine cleavage complex"/>
    <property type="evidence" value="ECO:0007669"/>
    <property type="project" value="InterPro"/>
</dbReference>
<protein>
    <recommendedName>
        <fullName evidence="3">Glycine cleavage system H protein</fullName>
    </recommendedName>
</protein>
<dbReference type="HAMAP" id="MF_00272">
    <property type="entry name" value="GcvH"/>
    <property type="match status" value="1"/>
</dbReference>
<dbReference type="InterPro" id="IPR033753">
    <property type="entry name" value="GCV_H/Fam206"/>
</dbReference>
<dbReference type="InterPro" id="IPR000089">
    <property type="entry name" value="Biotin_lipoyl"/>
</dbReference>
<dbReference type="Proteomes" id="UP000182264">
    <property type="component" value="Chromosome"/>
</dbReference>
<comment type="cofactor">
    <cofactor evidence="3">
        <name>(R)-lipoate</name>
        <dbReference type="ChEBI" id="CHEBI:83088"/>
    </cofactor>
    <text evidence="3">Binds 1 lipoyl cofactor covalently.</text>
</comment>
<reference evidence="5 6" key="1">
    <citation type="journal article" date="2017" name="Genome Announc.">
        <title>Complete Genome Sequences of Two Acetylene-Fermenting Pelobacter acetylenicus Strains.</title>
        <authorList>
            <person name="Sutton J.M."/>
            <person name="Baesman S.M."/>
            <person name="Fierst J.L."/>
            <person name="Poret-Peterson A.T."/>
            <person name="Oremland R.S."/>
            <person name="Dunlap D.S."/>
            <person name="Akob D.M."/>
        </authorList>
    </citation>
    <scope>NUCLEOTIDE SEQUENCE [LARGE SCALE GENOMIC DNA]</scope>
    <source>
        <strain evidence="5 6">DSM 3247</strain>
    </source>
</reference>
<keyword evidence="6" id="KW-1185">Reference proteome</keyword>
<dbReference type="AlphaFoldDB" id="A0A1L3GGI6"/>
<dbReference type="Gene3D" id="2.40.50.100">
    <property type="match status" value="1"/>
</dbReference>
<dbReference type="InterPro" id="IPR011053">
    <property type="entry name" value="Single_hybrid_motif"/>
</dbReference>
<keyword evidence="2 3" id="KW-0450">Lipoyl</keyword>
<dbReference type="EMBL" id="CP015518">
    <property type="protein sequence ID" value="APG25072.1"/>
    <property type="molecule type" value="Genomic_DNA"/>
</dbReference>
<comment type="similarity">
    <text evidence="1 3">Belongs to the GcvH family.</text>
</comment>
<dbReference type="PANTHER" id="PTHR11715">
    <property type="entry name" value="GLYCINE CLEAVAGE SYSTEM H PROTEIN"/>
    <property type="match status" value="1"/>
</dbReference>
<organism evidence="5 6">
    <name type="scientific">Syntrophotalea acetylenica</name>
    <name type="common">Pelobacter acetylenicus</name>
    <dbReference type="NCBI Taxonomy" id="29542"/>
    <lineage>
        <taxon>Bacteria</taxon>
        <taxon>Pseudomonadati</taxon>
        <taxon>Thermodesulfobacteriota</taxon>
        <taxon>Desulfuromonadia</taxon>
        <taxon>Desulfuromonadales</taxon>
        <taxon>Syntrophotaleaceae</taxon>
        <taxon>Syntrophotalea</taxon>
    </lineage>
</organism>
<dbReference type="GO" id="GO:0009249">
    <property type="term" value="P:protein lipoylation"/>
    <property type="evidence" value="ECO:0007669"/>
    <property type="project" value="TreeGrafter"/>
</dbReference>